<dbReference type="GO" id="GO:0004768">
    <property type="term" value="F:stearoyl-CoA 9-desaturase activity"/>
    <property type="evidence" value="ECO:0007669"/>
    <property type="project" value="TreeGrafter"/>
</dbReference>
<evidence type="ECO:0000256" key="4">
    <source>
        <dbReference type="ARBA" id="ARBA00022692"/>
    </source>
</evidence>
<proteinExistence type="inferred from homology"/>
<evidence type="ECO:0000256" key="3">
    <source>
        <dbReference type="ARBA" id="ARBA00022516"/>
    </source>
</evidence>
<dbReference type="GeneID" id="112043967"/>
<keyword evidence="6 13" id="KW-1133">Transmembrane helix</keyword>
<evidence type="ECO:0000256" key="1">
    <source>
        <dbReference type="ARBA" id="ARBA00004141"/>
    </source>
</evidence>
<dbReference type="PANTHER" id="PTHR11351:SF31">
    <property type="entry name" value="DESATURASE 1, ISOFORM A-RELATED"/>
    <property type="match status" value="1"/>
</dbReference>
<dbReference type="GO" id="GO:0005789">
    <property type="term" value="C:endoplasmic reticulum membrane"/>
    <property type="evidence" value="ECO:0007669"/>
    <property type="project" value="TreeGrafter"/>
</dbReference>
<evidence type="ECO:0000256" key="6">
    <source>
        <dbReference type="ARBA" id="ARBA00022989"/>
    </source>
</evidence>
<keyword evidence="5" id="KW-0276">Fatty acid metabolism</keyword>
<keyword evidence="3 12" id="KW-0444">Lipid biosynthesis</keyword>
<protein>
    <submittedName>
        <fullName evidence="16">Acyl-CoA Delta-9 desaturase-like</fullName>
    </submittedName>
</protein>
<dbReference type="OrthoDB" id="10260134at2759"/>
<evidence type="ECO:0000256" key="13">
    <source>
        <dbReference type="SAM" id="Phobius"/>
    </source>
</evidence>
<accession>A0A6J1MJ49</accession>
<evidence type="ECO:0000256" key="2">
    <source>
        <dbReference type="ARBA" id="ARBA00009295"/>
    </source>
</evidence>
<gene>
    <name evidence="16" type="primary">LOC112043967</name>
</gene>
<dbReference type="Proteomes" id="UP001652582">
    <property type="component" value="Chromosome 9"/>
</dbReference>
<dbReference type="GO" id="GO:0005506">
    <property type="term" value="F:iron ion binding"/>
    <property type="evidence" value="ECO:0007669"/>
    <property type="project" value="TreeGrafter"/>
</dbReference>
<keyword evidence="4 12" id="KW-0812">Transmembrane</keyword>
<evidence type="ECO:0000256" key="8">
    <source>
        <dbReference type="ARBA" id="ARBA00023004"/>
    </source>
</evidence>
<evidence type="ECO:0000313" key="15">
    <source>
        <dbReference type="Proteomes" id="UP001652582"/>
    </source>
</evidence>
<evidence type="ECO:0000313" key="16">
    <source>
        <dbReference type="RefSeq" id="XP_023935435.1"/>
    </source>
</evidence>
<feature type="transmembrane region" description="Helical" evidence="13">
    <location>
        <begin position="72"/>
        <end position="93"/>
    </location>
</feature>
<keyword evidence="7 12" id="KW-0560">Oxidoreductase</keyword>
<dbReference type="InterPro" id="IPR015876">
    <property type="entry name" value="Acyl-CoA_DS"/>
</dbReference>
<feature type="transmembrane region" description="Helical" evidence="13">
    <location>
        <begin position="213"/>
        <end position="233"/>
    </location>
</feature>
<evidence type="ECO:0000259" key="14">
    <source>
        <dbReference type="Pfam" id="PF00487"/>
    </source>
</evidence>
<dbReference type="RefSeq" id="XP_023935435.1">
    <property type="nucleotide sequence ID" value="XM_024079667.2"/>
</dbReference>
<dbReference type="CDD" id="cd03505">
    <property type="entry name" value="Delta9-FADS-like"/>
    <property type="match status" value="1"/>
</dbReference>
<dbReference type="AlphaFoldDB" id="A0A6J1MJ49"/>
<evidence type="ECO:0000256" key="12">
    <source>
        <dbReference type="RuleBase" id="RU000581"/>
    </source>
</evidence>
<feature type="transmembrane region" description="Helical" evidence="13">
    <location>
        <begin position="187"/>
        <end position="207"/>
    </location>
</feature>
<dbReference type="PRINTS" id="PR00075">
    <property type="entry name" value="FACDDSATRASE"/>
</dbReference>
<keyword evidence="11 12" id="KW-0275">Fatty acid biosynthesis</keyword>
<comment type="subcellular location">
    <subcellularLocation>
        <location evidence="1">Membrane</location>
        <topology evidence="1">Multi-pass membrane protein</topology>
    </subcellularLocation>
</comment>
<evidence type="ECO:0000256" key="5">
    <source>
        <dbReference type="ARBA" id="ARBA00022832"/>
    </source>
</evidence>
<dbReference type="Pfam" id="PF00487">
    <property type="entry name" value="FA_desaturase"/>
    <property type="match status" value="1"/>
</dbReference>
<dbReference type="KEGG" id="bany:112043967"/>
<keyword evidence="15" id="KW-1185">Reference proteome</keyword>
<dbReference type="PANTHER" id="PTHR11351">
    <property type="entry name" value="ACYL-COA DESATURASE"/>
    <property type="match status" value="1"/>
</dbReference>
<feature type="domain" description="Fatty acid desaturase" evidence="14">
    <location>
        <begin position="67"/>
        <end position="274"/>
    </location>
</feature>
<name>A0A6J1MJ49_BICAN</name>
<evidence type="ECO:0000256" key="10">
    <source>
        <dbReference type="ARBA" id="ARBA00023136"/>
    </source>
</evidence>
<comment type="cofactor">
    <cofactor evidence="12">
        <name>Fe(2+)</name>
        <dbReference type="ChEBI" id="CHEBI:29033"/>
    </cofactor>
</comment>
<keyword evidence="8" id="KW-0408">Iron</keyword>
<evidence type="ECO:0000256" key="9">
    <source>
        <dbReference type="ARBA" id="ARBA00023098"/>
    </source>
</evidence>
<reference evidence="16" key="1">
    <citation type="submission" date="2025-08" db="UniProtKB">
        <authorList>
            <consortium name="RefSeq"/>
        </authorList>
    </citation>
    <scope>IDENTIFICATION</scope>
</reference>
<evidence type="ECO:0000256" key="11">
    <source>
        <dbReference type="ARBA" id="ARBA00023160"/>
    </source>
</evidence>
<feature type="transmembrane region" description="Helical" evidence="13">
    <location>
        <begin position="45"/>
        <end position="66"/>
    </location>
</feature>
<sequence length="329" mass="37755">MGPLQKTDASVIYERSLNDNEELTPQIINSTKTERRELDIVWRNVIIYTLLHLGGIYGGFLFVTQAKWATRIFAFMLYVASGLGITAGVHRLWSHKAYKAKLPLRILLVAFNTIAYQDSIIHWARDHRVHHKHTETDADPHNATRGFFFSHVGWLLVKKHPEIKAKGQAIDVSDLWADPLLRFQKNYYLFLMPLACFILPTYIPTVWGESLKNAFFVSAIFRYVYVLNVTWLINSAAHMFGTKPYDKDIYAVETRPVALVTLGEGFHNFHHTFPWDSKTSELGNYALSFTNIFLEAMAKIGWAYDFRTVPRDVVLKTAKKSGDGSHPEF</sequence>
<evidence type="ECO:0000256" key="7">
    <source>
        <dbReference type="ARBA" id="ARBA00023002"/>
    </source>
</evidence>
<keyword evidence="9" id="KW-0443">Lipid metabolism</keyword>
<organism evidence="15 16">
    <name type="scientific">Bicyclus anynana</name>
    <name type="common">Squinting bush brown butterfly</name>
    <dbReference type="NCBI Taxonomy" id="110368"/>
    <lineage>
        <taxon>Eukaryota</taxon>
        <taxon>Metazoa</taxon>
        <taxon>Ecdysozoa</taxon>
        <taxon>Arthropoda</taxon>
        <taxon>Hexapoda</taxon>
        <taxon>Insecta</taxon>
        <taxon>Pterygota</taxon>
        <taxon>Neoptera</taxon>
        <taxon>Endopterygota</taxon>
        <taxon>Lepidoptera</taxon>
        <taxon>Glossata</taxon>
        <taxon>Ditrysia</taxon>
        <taxon>Papilionoidea</taxon>
        <taxon>Nymphalidae</taxon>
        <taxon>Satyrinae</taxon>
        <taxon>Satyrini</taxon>
        <taxon>Mycalesina</taxon>
        <taxon>Bicyclus</taxon>
    </lineage>
</organism>
<dbReference type="GO" id="GO:0006636">
    <property type="term" value="P:unsaturated fatty acid biosynthetic process"/>
    <property type="evidence" value="ECO:0007669"/>
    <property type="project" value="TreeGrafter"/>
</dbReference>
<comment type="domain">
    <text evidence="12">The histidine box domains are involved in binding the catalytic metal ions.</text>
</comment>
<keyword evidence="10 13" id="KW-0472">Membrane</keyword>
<dbReference type="InterPro" id="IPR005804">
    <property type="entry name" value="FA_desaturase_dom"/>
</dbReference>
<comment type="similarity">
    <text evidence="2 12">Belongs to the fatty acid desaturase type 1 family.</text>
</comment>